<reference evidence="1" key="1">
    <citation type="journal article" date="2014" name="Int. J. Syst. Evol. Microbiol.">
        <title>Complete genome of a new Firmicutes species belonging to the dominant human colonic microbiota ('Ruminococcus bicirculans') reveals two chromosomes and a selective capacity to utilize plant glucans.</title>
        <authorList>
            <consortium name="NISC Comparative Sequencing Program"/>
            <person name="Wegmann U."/>
            <person name="Louis P."/>
            <person name="Goesmann A."/>
            <person name="Henrissat B."/>
            <person name="Duncan S.H."/>
            <person name="Flint H.J."/>
        </authorList>
    </citation>
    <scope>NUCLEOTIDE SEQUENCE</scope>
    <source>
        <strain evidence="1">CECT 8869</strain>
    </source>
</reference>
<keyword evidence="2" id="KW-1185">Reference proteome</keyword>
<sequence>MKDHCLYWFEIRDKKQRDTFLDLLNSHRENKEVENYRKVPAKTLKAYESSQGNVIYIGVRTGKGFGSKSRHTNIAERINQHLGYYSTNSTQGLQLSSYVYGCDINITLKVFQFSNLKSDYLTLIEKAVARYFKPHCGQH</sequence>
<proteinExistence type="predicted"/>
<evidence type="ECO:0008006" key="3">
    <source>
        <dbReference type="Google" id="ProtNLM"/>
    </source>
</evidence>
<reference evidence="1" key="2">
    <citation type="submission" date="2023-06" db="EMBL/GenBank/DDBJ databases">
        <authorList>
            <person name="Lucena T."/>
            <person name="Sun Q."/>
        </authorList>
    </citation>
    <scope>NUCLEOTIDE SEQUENCE</scope>
    <source>
        <strain evidence="1">CECT 8869</strain>
    </source>
</reference>
<organism evidence="1 2">
    <name type="scientific">Maribacter confluentis</name>
    <dbReference type="NCBI Taxonomy" id="1656093"/>
    <lineage>
        <taxon>Bacteria</taxon>
        <taxon>Pseudomonadati</taxon>
        <taxon>Bacteroidota</taxon>
        <taxon>Flavobacteriia</taxon>
        <taxon>Flavobacteriales</taxon>
        <taxon>Flavobacteriaceae</taxon>
        <taxon>Maribacter</taxon>
    </lineage>
</organism>
<evidence type="ECO:0000313" key="1">
    <source>
        <dbReference type="EMBL" id="MDO1514347.1"/>
    </source>
</evidence>
<comment type="caution">
    <text evidence="1">The sequence shown here is derived from an EMBL/GenBank/DDBJ whole genome shotgun (WGS) entry which is preliminary data.</text>
</comment>
<protein>
    <recommendedName>
        <fullName evidence="3">GIY-YIG domain-containing protein</fullName>
    </recommendedName>
</protein>
<name>A0ABT8RV23_9FLAO</name>
<accession>A0ABT8RV23</accession>
<gene>
    <name evidence="1" type="ORF">Q2T41_16960</name>
</gene>
<dbReference type="EMBL" id="JAUKUC010000001">
    <property type="protein sequence ID" value="MDO1514347.1"/>
    <property type="molecule type" value="Genomic_DNA"/>
</dbReference>
<dbReference type="RefSeq" id="WP_304437054.1">
    <property type="nucleotide sequence ID" value="NZ_JAUKUC010000001.1"/>
</dbReference>
<evidence type="ECO:0000313" key="2">
    <source>
        <dbReference type="Proteomes" id="UP001168579"/>
    </source>
</evidence>
<dbReference type="Proteomes" id="UP001168579">
    <property type="component" value="Unassembled WGS sequence"/>
</dbReference>